<reference evidence="6 7" key="1">
    <citation type="submission" date="2019-02" db="EMBL/GenBank/DDBJ databases">
        <title>Genome sequencing of the rare red list fungi Bondarzewia mesenterica.</title>
        <authorList>
            <person name="Buettner E."/>
            <person name="Kellner H."/>
        </authorList>
    </citation>
    <scope>NUCLEOTIDE SEQUENCE [LARGE SCALE GENOMIC DNA]</scope>
    <source>
        <strain evidence="6 7">DSM 108281</strain>
    </source>
</reference>
<dbReference type="PANTHER" id="PTHR13387:SF9">
    <property type="entry name" value="PROTEIN HGH1 HOMOLOG"/>
    <property type="match status" value="1"/>
</dbReference>
<evidence type="ECO:0000313" key="6">
    <source>
        <dbReference type="EMBL" id="THH15754.1"/>
    </source>
</evidence>
<dbReference type="Pfam" id="PF04064">
    <property type="entry name" value="DUF384"/>
    <property type="match status" value="1"/>
</dbReference>
<evidence type="ECO:0000259" key="4">
    <source>
        <dbReference type="Pfam" id="PF04063"/>
    </source>
</evidence>
<gene>
    <name evidence="6" type="ORF">EW146_g4786</name>
</gene>
<proteinExistence type="inferred from homology"/>
<dbReference type="InterPro" id="IPR007205">
    <property type="entry name" value="Protein_HGH1_N"/>
</dbReference>
<dbReference type="InterPro" id="IPR011989">
    <property type="entry name" value="ARM-like"/>
</dbReference>
<dbReference type="InterPro" id="IPR007206">
    <property type="entry name" value="Protein_HGH1_C"/>
</dbReference>
<comment type="similarity">
    <text evidence="1">Belongs to the HGH1 family.</text>
</comment>
<comment type="caution">
    <text evidence="6">The sequence shown here is derived from an EMBL/GenBank/DDBJ whole genome shotgun (WGS) entry which is preliminary data.</text>
</comment>
<feature type="domain" description="Protein HGH1 N-terminal" evidence="4">
    <location>
        <begin position="76"/>
        <end position="314"/>
    </location>
</feature>
<name>A0A4S4LTJ2_9AGAM</name>
<dbReference type="InterPro" id="IPR016024">
    <property type="entry name" value="ARM-type_fold"/>
</dbReference>
<dbReference type="Pfam" id="PF04063">
    <property type="entry name" value="DUF383"/>
    <property type="match status" value="1"/>
</dbReference>
<dbReference type="SUPFAM" id="SSF48371">
    <property type="entry name" value="ARM repeat"/>
    <property type="match status" value="1"/>
</dbReference>
<dbReference type="EMBL" id="SGPL01000193">
    <property type="protein sequence ID" value="THH15754.1"/>
    <property type="molecule type" value="Genomic_DNA"/>
</dbReference>
<evidence type="ECO:0000313" key="7">
    <source>
        <dbReference type="Proteomes" id="UP000310158"/>
    </source>
</evidence>
<accession>A0A4S4LTJ2</accession>
<evidence type="ECO:0000256" key="1">
    <source>
        <dbReference type="ARBA" id="ARBA00006712"/>
    </source>
</evidence>
<keyword evidence="7" id="KW-1185">Reference proteome</keyword>
<protein>
    <recommendedName>
        <fullName evidence="2">Protein HGH1 homolog</fullName>
    </recommendedName>
</protein>
<dbReference type="PANTHER" id="PTHR13387">
    <property type="entry name" value="PROTEIN HGH1 HOMOLOG"/>
    <property type="match status" value="1"/>
</dbReference>
<dbReference type="Proteomes" id="UP000310158">
    <property type="component" value="Unassembled WGS sequence"/>
</dbReference>
<evidence type="ECO:0000256" key="3">
    <source>
        <dbReference type="SAM" id="MobiDB-lite"/>
    </source>
</evidence>
<evidence type="ECO:0000256" key="2">
    <source>
        <dbReference type="ARBA" id="ARBA00014076"/>
    </source>
</evidence>
<dbReference type="AlphaFoldDB" id="A0A4S4LTJ2"/>
<evidence type="ECO:0000259" key="5">
    <source>
        <dbReference type="Pfam" id="PF04064"/>
    </source>
</evidence>
<dbReference type="Gene3D" id="1.25.10.10">
    <property type="entry name" value="Leucine-rich Repeat Variant"/>
    <property type="match status" value="1"/>
</dbReference>
<organism evidence="6 7">
    <name type="scientific">Bondarzewia mesenterica</name>
    <dbReference type="NCBI Taxonomy" id="1095465"/>
    <lineage>
        <taxon>Eukaryota</taxon>
        <taxon>Fungi</taxon>
        <taxon>Dikarya</taxon>
        <taxon>Basidiomycota</taxon>
        <taxon>Agaricomycotina</taxon>
        <taxon>Agaricomycetes</taxon>
        <taxon>Russulales</taxon>
        <taxon>Bondarzewiaceae</taxon>
        <taxon>Bondarzewia</taxon>
    </lineage>
</organism>
<feature type="compositionally biased region" description="Acidic residues" evidence="3">
    <location>
        <begin position="360"/>
        <end position="390"/>
    </location>
</feature>
<dbReference type="OrthoDB" id="338814at2759"/>
<dbReference type="InterPro" id="IPR039717">
    <property type="entry name" value="Hgh1"/>
</dbReference>
<sequence>MPLTARFFFSGLQIGGLQKAKDSDVIQDLKLLCRDNLSRQAVAHDAFRALVNLSDSPMLVTPLSDLSFLKFVVSYIAYPQATLADLAAMLLSNLTSSSSTCSALLSMKISIILDKSLPGAFYPTQSRSGSCAAPVPYPSGEEREVDAMPLLVEAFVCGANAGLSVEREKRSQKSELHFLASVFANMTTTPSGRMFFLTPRRSDVGALSASSEFPLSKLVVFTEHKDTIRRGGVISTLKNCSFYKQGQQAMLLSESDVVSIPPSIEKAPGIDALPYILLPLAGPEEFDLEEQELLPAVLQFLPPTKKREPDPALRLMLVETLLLLCTTRWGRDHLRSNGVYEVISEHVERLVNILKRDEGPETADDGQIEELTADVEDDEDGKIEEVEMSPDYDYSALNS</sequence>
<feature type="region of interest" description="Disordered" evidence="3">
    <location>
        <begin position="358"/>
        <end position="399"/>
    </location>
</feature>
<feature type="domain" description="Protein HGH1 C-terminal" evidence="5">
    <location>
        <begin position="320"/>
        <end position="343"/>
    </location>
</feature>